<evidence type="ECO:0000256" key="3">
    <source>
        <dbReference type="ARBA" id="ARBA00022748"/>
    </source>
</evidence>
<keyword evidence="2" id="KW-0677">Repeat</keyword>
<organism evidence="9 10">
    <name type="scientific">Pseudomonas protegens</name>
    <dbReference type="NCBI Taxonomy" id="380021"/>
    <lineage>
        <taxon>Bacteria</taxon>
        <taxon>Pseudomonadati</taxon>
        <taxon>Pseudomonadota</taxon>
        <taxon>Gammaproteobacteria</taxon>
        <taxon>Pseudomonadales</taxon>
        <taxon>Pseudomonadaceae</taxon>
        <taxon>Pseudomonas</taxon>
    </lineage>
</organism>
<evidence type="ECO:0000256" key="5">
    <source>
        <dbReference type="SAM" id="MobiDB-lite"/>
    </source>
</evidence>
<feature type="domain" description="Cytochrome c-type biogenesis protein H TPR" evidence="8">
    <location>
        <begin position="129"/>
        <end position="257"/>
    </location>
</feature>
<dbReference type="InterPro" id="IPR056412">
    <property type="entry name" value="Ig_CycH"/>
</dbReference>
<dbReference type="SMART" id="SM00028">
    <property type="entry name" value="TPR"/>
    <property type="match status" value="2"/>
</dbReference>
<keyword evidence="4" id="KW-0802">TPR repeat</keyword>
<sequence length="401" mass="43329">MIDFWLAAGLLLLIALSFLLIPVLRERRAQREEDRTALNVALYEERVAELNSQQAEGVLSAEQMDAGRAEAARELLADTEGSAPLRSSRLGKPLPLLAALLVPVLGLGLYLHFGASDKVELTREFAQAPQSMEEMTRRLERAVAAQPDSAEGLYFLGRTYMAQDRPADAAKIFERTVAVAGRQPELLGQWAQAQYFADNKQWSDKVQGLTDEALKADPNEVTSLGLLGIAAFEGGRYQDAIDYWKRLQAQLPPDDNSRAALQGGIERASEKLVAAGGKVATEPAVQAKGALLKVRVDLAAQLKDKVQPGDSVFIFARATQGPPAPLAAKRLTVADLPATVELGDSDAMMPQLKLSNFPEVQLVARISRAGKPTSGEWVGRSQPLPSSTTAAQQLTIDSPDQ</sequence>
<evidence type="ECO:0000313" key="9">
    <source>
        <dbReference type="EMBL" id="PUA46037.1"/>
    </source>
</evidence>
<keyword evidence="6" id="KW-0472">Membrane</keyword>
<gene>
    <name evidence="9" type="primary">ccmI</name>
    <name evidence="9" type="ORF">C5U62_11295</name>
</gene>
<comment type="caution">
    <text evidence="9">The sequence shown here is derived from an EMBL/GenBank/DDBJ whole genome shotgun (WGS) entry which is preliminary data.</text>
</comment>
<evidence type="ECO:0000256" key="2">
    <source>
        <dbReference type="ARBA" id="ARBA00022737"/>
    </source>
</evidence>
<feature type="domain" description="Cytochrome c-type biogenesis protein H Ig-like" evidence="7">
    <location>
        <begin position="292"/>
        <end position="397"/>
    </location>
</feature>
<dbReference type="Pfam" id="PF23892">
    <property type="entry name" value="Ig_CycH"/>
    <property type="match status" value="1"/>
</dbReference>
<dbReference type="InterPro" id="IPR011990">
    <property type="entry name" value="TPR-like_helical_dom_sf"/>
</dbReference>
<evidence type="ECO:0000259" key="7">
    <source>
        <dbReference type="Pfam" id="PF23892"/>
    </source>
</evidence>
<evidence type="ECO:0000313" key="10">
    <source>
        <dbReference type="Proteomes" id="UP000244178"/>
    </source>
</evidence>
<dbReference type="NCBIfam" id="TIGR03142">
    <property type="entry name" value="cytochro_ccmI"/>
    <property type="match status" value="1"/>
</dbReference>
<feature type="transmembrane region" description="Helical" evidence="6">
    <location>
        <begin position="6"/>
        <end position="24"/>
    </location>
</feature>
<reference evidence="9 10" key="1">
    <citation type="submission" date="2018-03" db="EMBL/GenBank/DDBJ databases">
        <title>Draft genome sequence of the plant growth promoting rhizobacterium Pseudomonas protegens strain BNJ-SS-45 isolated from wheat (Triticum aestivum) rhizosphere.</title>
        <authorList>
            <person name="Bajpai A."/>
            <person name="Shende K."/>
            <person name="Meena N."/>
            <person name="Upadhyayula S.R."/>
            <person name="Suravajhala P."/>
            <person name="Medicherla K.M."/>
            <person name="Johri B.N."/>
        </authorList>
    </citation>
    <scope>NUCLEOTIDE SEQUENCE [LARGE SCALE GENOMIC DNA]</scope>
    <source>
        <strain evidence="9 10">BNJ-SS-45</strain>
    </source>
</reference>
<dbReference type="PANTHER" id="PTHR47870">
    <property type="entry name" value="CYTOCHROME C-TYPE BIOGENESIS PROTEIN CCMH"/>
    <property type="match status" value="1"/>
</dbReference>
<dbReference type="RefSeq" id="WP_108544782.1">
    <property type="nucleotide sequence ID" value="NZ_PIZE01000001.1"/>
</dbReference>
<evidence type="ECO:0000256" key="4">
    <source>
        <dbReference type="ARBA" id="ARBA00022803"/>
    </source>
</evidence>
<feature type="compositionally biased region" description="Polar residues" evidence="5">
    <location>
        <begin position="383"/>
        <end position="401"/>
    </location>
</feature>
<protein>
    <submittedName>
        <fullName evidence="9">C-type cytochrome biogenesis protein CcmI</fullName>
    </submittedName>
</protein>
<dbReference type="Pfam" id="PF23914">
    <property type="entry name" value="TPR_CcmH_CycH"/>
    <property type="match status" value="1"/>
</dbReference>
<dbReference type="SUPFAM" id="SSF48452">
    <property type="entry name" value="TPR-like"/>
    <property type="match status" value="1"/>
</dbReference>
<comment type="subcellular location">
    <subcellularLocation>
        <location evidence="1">Cell envelope</location>
    </subcellularLocation>
</comment>
<dbReference type="PANTHER" id="PTHR47870:SF4">
    <property type="entry name" value="CYTOCHROME C-TYPE BIOGENESIS PROTEIN CYCH"/>
    <property type="match status" value="1"/>
</dbReference>
<feature type="region of interest" description="Disordered" evidence="5">
    <location>
        <begin position="371"/>
        <end position="401"/>
    </location>
</feature>
<evidence type="ECO:0000256" key="6">
    <source>
        <dbReference type="SAM" id="Phobius"/>
    </source>
</evidence>
<evidence type="ECO:0000256" key="1">
    <source>
        <dbReference type="ARBA" id="ARBA00004196"/>
    </source>
</evidence>
<dbReference type="Proteomes" id="UP000244178">
    <property type="component" value="Unassembled WGS sequence"/>
</dbReference>
<evidence type="ECO:0000259" key="8">
    <source>
        <dbReference type="Pfam" id="PF23914"/>
    </source>
</evidence>
<proteinExistence type="predicted"/>
<dbReference type="GO" id="GO:0030313">
    <property type="term" value="C:cell envelope"/>
    <property type="evidence" value="ECO:0007669"/>
    <property type="project" value="UniProtKB-SubCell"/>
</dbReference>
<dbReference type="EMBL" id="PYJM01000002">
    <property type="protein sequence ID" value="PUA46037.1"/>
    <property type="molecule type" value="Genomic_DNA"/>
</dbReference>
<dbReference type="GO" id="GO:0005886">
    <property type="term" value="C:plasma membrane"/>
    <property type="evidence" value="ECO:0007669"/>
    <property type="project" value="TreeGrafter"/>
</dbReference>
<feature type="transmembrane region" description="Helical" evidence="6">
    <location>
        <begin position="94"/>
        <end position="113"/>
    </location>
</feature>
<dbReference type="InterPro" id="IPR019734">
    <property type="entry name" value="TPR_rpt"/>
</dbReference>
<dbReference type="GO" id="GO:0017004">
    <property type="term" value="P:cytochrome complex assembly"/>
    <property type="evidence" value="ECO:0007669"/>
    <property type="project" value="UniProtKB-KW"/>
</dbReference>
<dbReference type="InterPro" id="IPR051263">
    <property type="entry name" value="C-type_cytochrome_biogenesis"/>
</dbReference>
<keyword evidence="6" id="KW-0812">Transmembrane</keyword>
<name>A0A2T6GPE2_9PSED</name>
<dbReference type="InterPro" id="IPR056413">
    <property type="entry name" value="TPR_CcmH_CycH"/>
</dbReference>
<dbReference type="Gene3D" id="1.25.40.10">
    <property type="entry name" value="Tetratricopeptide repeat domain"/>
    <property type="match status" value="1"/>
</dbReference>
<keyword evidence="3" id="KW-0201">Cytochrome c-type biogenesis</keyword>
<dbReference type="InterPro" id="IPR017560">
    <property type="entry name" value="Cyt_c_biogenesis_CcmI"/>
</dbReference>
<keyword evidence="6" id="KW-1133">Transmembrane helix</keyword>
<accession>A0A2T6GPE2</accession>
<dbReference type="AlphaFoldDB" id="A0A2T6GPE2"/>